<dbReference type="EMBL" id="JARBHB010000005">
    <property type="protein sequence ID" value="KAJ8883025.1"/>
    <property type="molecule type" value="Genomic_DNA"/>
</dbReference>
<dbReference type="Proteomes" id="UP001159363">
    <property type="component" value="Chromosome 4"/>
</dbReference>
<evidence type="ECO:0000313" key="3">
    <source>
        <dbReference type="Proteomes" id="UP001159363"/>
    </source>
</evidence>
<evidence type="ECO:0000256" key="1">
    <source>
        <dbReference type="SAM" id="MobiDB-lite"/>
    </source>
</evidence>
<reference evidence="2 3" key="1">
    <citation type="submission" date="2023-02" db="EMBL/GenBank/DDBJ databases">
        <title>LHISI_Scaffold_Assembly.</title>
        <authorList>
            <person name="Stuart O.P."/>
            <person name="Cleave R."/>
            <person name="Magrath M.J.L."/>
            <person name="Mikheyev A.S."/>
        </authorList>
    </citation>
    <scope>NUCLEOTIDE SEQUENCE [LARGE SCALE GENOMIC DNA]</scope>
    <source>
        <strain evidence="2">Daus_M_001</strain>
        <tissue evidence="2">Leg muscle</tissue>
    </source>
</reference>
<name>A0ABQ9HFH8_9NEOP</name>
<keyword evidence="3" id="KW-1185">Reference proteome</keyword>
<gene>
    <name evidence="2" type="ORF">PR048_014864</name>
</gene>
<comment type="caution">
    <text evidence="2">The sequence shown here is derived from an EMBL/GenBank/DDBJ whole genome shotgun (WGS) entry which is preliminary data.</text>
</comment>
<proteinExistence type="predicted"/>
<feature type="region of interest" description="Disordered" evidence="1">
    <location>
        <begin position="119"/>
        <end position="165"/>
    </location>
</feature>
<feature type="compositionally biased region" description="Basic residues" evidence="1">
    <location>
        <begin position="134"/>
        <end position="155"/>
    </location>
</feature>
<protein>
    <submittedName>
        <fullName evidence="2">Uncharacterized protein</fullName>
    </submittedName>
</protein>
<organism evidence="2 3">
    <name type="scientific">Dryococelus australis</name>
    <dbReference type="NCBI Taxonomy" id="614101"/>
    <lineage>
        <taxon>Eukaryota</taxon>
        <taxon>Metazoa</taxon>
        <taxon>Ecdysozoa</taxon>
        <taxon>Arthropoda</taxon>
        <taxon>Hexapoda</taxon>
        <taxon>Insecta</taxon>
        <taxon>Pterygota</taxon>
        <taxon>Neoptera</taxon>
        <taxon>Polyneoptera</taxon>
        <taxon>Phasmatodea</taxon>
        <taxon>Verophasmatodea</taxon>
        <taxon>Anareolatae</taxon>
        <taxon>Phasmatidae</taxon>
        <taxon>Eurycanthinae</taxon>
        <taxon>Dryococelus</taxon>
    </lineage>
</organism>
<sequence length="788" mass="87397">MRDPEKTRQPAASSDTIPACENLAATLPGIKPSSPRWEESNLTTTPYCAKRVKFPAGPLPDFSAWESYRTMPLVGRFSRGSAVSPGFVFRRCSIPRSSSSVLKTSVLRATQISSLRSTLIGYPRGRGNPGMSGHTRHLRRRRRRGSMPRSPRRKAGSCQLGYPRSASGRLISGAVRLVSPRDRHRQCRRPFGNTPTLWCHTSTAKFLLPAVSRIYSAISVQPFARSWVGLNVPSTATSLKTKQVAQTNRRGEGIAHGLQSETIPTFPETMGSLNEDDPTGTRTQVLPNASLKVYHRATSLSVLARLSSKNYEQAIGCSDGIPSILRQYCDSRGMSALREDDLFVLINHDRLLNPHVLNELFVTGKLITRGNVENMTSCFAFCSIWSARLSVFAAAGVGNLSARQTLLLTSTPCTVSAILEVSSPIGDRFVGGEELIKAQELIIVSLITESLNPPHGRFSRGAQSPPGAAVAEWLACSLPIKSILVQSPAGSPDFRMWKSCRMMPLVDSSLGDLPFPPPSHSGAAPYSNQPHRISIPLSFLSPENFAYLCGRERLLIAPGEPGIVVCKARTYMEVHHWQRCDLAVQWEPWLVGCLAGSCLLCLEAHSRLRAGRRSQFETLASTRFSLPPPLPLLIANPRQSLETRQVAQRRRIGKQSVMAFVRDSSQHSPGVISKNRNPAGLRIEPGSYRMRVQDSNQSSSESEALDAKHLMRVYCEYSDKRRLHEAEEHREVELAQGSRQVRMDPRVQGEEVRERYGRHYYATTVPHRSYAQGVQCFRRDAVLYRLNL</sequence>
<evidence type="ECO:0000313" key="2">
    <source>
        <dbReference type="EMBL" id="KAJ8883025.1"/>
    </source>
</evidence>
<accession>A0ABQ9HFH8</accession>